<evidence type="ECO:0000259" key="5">
    <source>
        <dbReference type="Pfam" id="PF13193"/>
    </source>
</evidence>
<comment type="similarity">
    <text evidence="1">Belongs to the ATP-dependent AMP-binding enzyme family.</text>
</comment>
<dbReference type="Pfam" id="PF00501">
    <property type="entry name" value="AMP-binding"/>
    <property type="match status" value="1"/>
</dbReference>
<dbReference type="CDD" id="cd04433">
    <property type="entry name" value="AFD_class_I"/>
    <property type="match status" value="1"/>
</dbReference>
<dbReference type="Gene3D" id="3.40.50.12780">
    <property type="entry name" value="N-terminal domain of ligase-like"/>
    <property type="match status" value="1"/>
</dbReference>
<protein>
    <recommendedName>
        <fullName evidence="8">AMP-dependent synthetase/ligase domain-containing protein</fullName>
    </recommendedName>
</protein>
<dbReference type="AlphaFoldDB" id="A0A1S1MSB0"/>
<feature type="domain" description="AMP-dependent synthetase/ligase" evidence="4">
    <location>
        <begin position="21"/>
        <end position="349"/>
    </location>
</feature>
<dbReference type="Pfam" id="PF13193">
    <property type="entry name" value="AMP-binding_C"/>
    <property type="match status" value="1"/>
</dbReference>
<proteinExistence type="inferred from homology"/>
<dbReference type="Proteomes" id="UP000179786">
    <property type="component" value="Unassembled WGS sequence"/>
</dbReference>
<dbReference type="InterPro" id="IPR042099">
    <property type="entry name" value="ANL_N_sf"/>
</dbReference>
<gene>
    <name evidence="6" type="ORF">BET10_16610</name>
</gene>
<evidence type="ECO:0000259" key="4">
    <source>
        <dbReference type="Pfam" id="PF00501"/>
    </source>
</evidence>
<dbReference type="PANTHER" id="PTHR43201">
    <property type="entry name" value="ACYL-COA SYNTHETASE"/>
    <property type="match status" value="1"/>
</dbReference>
<dbReference type="Gene3D" id="3.30.300.30">
    <property type="match status" value="1"/>
</dbReference>
<organism evidence="6 7">
    <name type="scientific">Pseudoalteromonas amylolytica</name>
    <dbReference type="NCBI Taxonomy" id="1859457"/>
    <lineage>
        <taxon>Bacteria</taxon>
        <taxon>Pseudomonadati</taxon>
        <taxon>Pseudomonadota</taxon>
        <taxon>Gammaproteobacteria</taxon>
        <taxon>Alteromonadales</taxon>
        <taxon>Pseudoalteromonadaceae</taxon>
        <taxon>Pseudoalteromonas</taxon>
    </lineage>
</organism>
<comment type="caution">
    <text evidence="6">The sequence shown here is derived from an EMBL/GenBank/DDBJ whole genome shotgun (WGS) entry which is preliminary data.</text>
</comment>
<evidence type="ECO:0008006" key="8">
    <source>
        <dbReference type="Google" id="ProtNLM"/>
    </source>
</evidence>
<keyword evidence="3" id="KW-1133">Transmembrane helix</keyword>
<feature type="domain" description="AMP-binding enzyme C-terminal" evidence="5">
    <location>
        <begin position="400"/>
        <end position="467"/>
    </location>
</feature>
<dbReference type="STRING" id="1859457.BET10_16610"/>
<feature type="transmembrane region" description="Helical" evidence="3">
    <location>
        <begin position="191"/>
        <end position="211"/>
    </location>
</feature>
<keyword evidence="7" id="KW-1185">Reference proteome</keyword>
<evidence type="ECO:0000256" key="3">
    <source>
        <dbReference type="SAM" id="Phobius"/>
    </source>
</evidence>
<sequence>MQANFDIQALLSKIEASDTFNIVDDEVALTGRDFCLLVAQKCDELSAMGLGNNDTVLVQLKNSVEHVAALCALWKVGVFTAIVKNAVKASYINKLIEKFHFNFFLSESTMVNAIGKNSNGEVIDSNLQGFAGIRFNVNHNALSSLKQVADLGIFSSGTTGEPKLILHKLDRVLHNSWLHTKSVDMRCSDRVAIVLPIFYSFGLIANLFGAIQSQSTIVMCKNSNQIMGKLGEWLQENAITFASVTPHIVKLLIAQRPALNIRTLTIGGDAINKATLLRVLKLFDKTEIYCTYGLTEAGPRVSTYKANAQHLINLTKVPLGEPLDGVSLSLANEVDGVGELVIETPTKMVGIAVNNSIVELHLDHRLNTGDFFSRLNGGFAFSSRSKNIIKRAGEKIYPSEIENVISEFTQSEYVRVTAQQDPILGEVPVAYIEAATPFEVTELKRYIRSQLPSSCIPTEFNIVERLPEPLLDKSL</sequence>
<dbReference type="OrthoDB" id="9803968at2"/>
<dbReference type="InterPro" id="IPR000873">
    <property type="entry name" value="AMP-dep_synth/lig_dom"/>
</dbReference>
<evidence type="ECO:0000313" key="7">
    <source>
        <dbReference type="Proteomes" id="UP000179786"/>
    </source>
</evidence>
<keyword evidence="2" id="KW-0436">Ligase</keyword>
<dbReference type="PANTHER" id="PTHR43201:SF5">
    <property type="entry name" value="MEDIUM-CHAIN ACYL-COA LIGASE ACSF2, MITOCHONDRIAL"/>
    <property type="match status" value="1"/>
</dbReference>
<dbReference type="GO" id="GO:0006631">
    <property type="term" value="P:fatty acid metabolic process"/>
    <property type="evidence" value="ECO:0007669"/>
    <property type="project" value="TreeGrafter"/>
</dbReference>
<dbReference type="SUPFAM" id="SSF56801">
    <property type="entry name" value="Acetyl-CoA synthetase-like"/>
    <property type="match status" value="1"/>
</dbReference>
<evidence type="ECO:0000256" key="2">
    <source>
        <dbReference type="ARBA" id="ARBA00022598"/>
    </source>
</evidence>
<reference evidence="6 7" key="1">
    <citation type="submission" date="2016-09" db="EMBL/GenBank/DDBJ databases">
        <title>Pseudoalteromonas amylolytica sp. nov., isolated from the surface seawater.</title>
        <authorList>
            <person name="Wu Y.-H."/>
            <person name="Cheng H."/>
            <person name="Jin X.-B."/>
            <person name="Wang C.-S."/>
            <person name="Xu X.-W."/>
        </authorList>
    </citation>
    <scope>NUCLEOTIDE SEQUENCE [LARGE SCALE GENOMIC DNA]</scope>
    <source>
        <strain evidence="6 7">JW1</strain>
    </source>
</reference>
<dbReference type="InterPro" id="IPR045851">
    <property type="entry name" value="AMP-bd_C_sf"/>
</dbReference>
<dbReference type="EMBL" id="MKJU01000028">
    <property type="protein sequence ID" value="OHU89739.1"/>
    <property type="molecule type" value="Genomic_DNA"/>
</dbReference>
<name>A0A1S1MSB0_9GAMM</name>
<keyword evidence="3" id="KW-0472">Membrane</keyword>
<evidence type="ECO:0000256" key="1">
    <source>
        <dbReference type="ARBA" id="ARBA00006432"/>
    </source>
</evidence>
<dbReference type="InterPro" id="IPR025110">
    <property type="entry name" value="AMP-bd_C"/>
</dbReference>
<evidence type="ECO:0000313" key="6">
    <source>
        <dbReference type="EMBL" id="OHU89739.1"/>
    </source>
</evidence>
<dbReference type="GO" id="GO:0031956">
    <property type="term" value="F:medium-chain fatty acid-CoA ligase activity"/>
    <property type="evidence" value="ECO:0007669"/>
    <property type="project" value="TreeGrafter"/>
</dbReference>
<dbReference type="RefSeq" id="WP_070986366.1">
    <property type="nucleotide sequence ID" value="NZ_MKJU01000028.1"/>
</dbReference>
<accession>A0A1S1MSB0</accession>
<keyword evidence="3" id="KW-0812">Transmembrane</keyword>